<dbReference type="Proteomes" id="UP000033632">
    <property type="component" value="Unassembled WGS sequence"/>
</dbReference>
<dbReference type="OrthoDB" id="9804758at2"/>
<evidence type="ECO:0000256" key="8">
    <source>
        <dbReference type="ARBA" id="ARBA00022842"/>
    </source>
</evidence>
<dbReference type="InterPro" id="IPR036425">
    <property type="entry name" value="MoaB/Mog-like_dom_sf"/>
</dbReference>
<dbReference type="UniPathway" id="UPA00344"/>
<dbReference type="AlphaFoldDB" id="A0A0F5FR84"/>
<reference evidence="13 14" key="1">
    <citation type="submission" date="2015-03" db="EMBL/GenBank/DDBJ databases">
        <authorList>
            <person name="Hassan Y.I."/>
            <person name="Lepp D."/>
            <person name="Li X.-Z."/>
            <person name="Zhou T."/>
        </authorList>
    </citation>
    <scope>NUCLEOTIDE SEQUENCE [LARGE SCALE GENOMIC DNA]</scope>
    <source>
        <strain evidence="13 14">BD-c194</strain>
    </source>
</reference>
<organism evidence="13 14">
    <name type="scientific">Devosia geojensis</name>
    <dbReference type="NCBI Taxonomy" id="443610"/>
    <lineage>
        <taxon>Bacteria</taxon>
        <taxon>Pseudomonadati</taxon>
        <taxon>Pseudomonadota</taxon>
        <taxon>Alphaproteobacteria</taxon>
        <taxon>Hyphomicrobiales</taxon>
        <taxon>Devosiaceae</taxon>
        <taxon>Devosia</taxon>
    </lineage>
</organism>
<evidence type="ECO:0000256" key="11">
    <source>
        <dbReference type="RuleBase" id="RU365090"/>
    </source>
</evidence>
<evidence type="ECO:0000256" key="3">
    <source>
        <dbReference type="ARBA" id="ARBA00005046"/>
    </source>
</evidence>
<dbReference type="CDD" id="cd00887">
    <property type="entry name" value="MoeA"/>
    <property type="match status" value="1"/>
</dbReference>
<comment type="caution">
    <text evidence="13">The sequence shown here is derived from an EMBL/GenBank/DDBJ whole genome shotgun (WGS) entry which is preliminary data.</text>
</comment>
<keyword evidence="9 11" id="KW-0501">Molybdenum cofactor biosynthesis</keyword>
<comment type="catalytic activity">
    <reaction evidence="10">
        <text>adenylyl-molybdopterin + molybdate = Mo-molybdopterin + AMP + H(+)</text>
        <dbReference type="Rhea" id="RHEA:35047"/>
        <dbReference type="ChEBI" id="CHEBI:15378"/>
        <dbReference type="ChEBI" id="CHEBI:36264"/>
        <dbReference type="ChEBI" id="CHEBI:62727"/>
        <dbReference type="ChEBI" id="CHEBI:71302"/>
        <dbReference type="ChEBI" id="CHEBI:456215"/>
        <dbReference type="EC" id="2.10.1.1"/>
    </reaction>
</comment>
<dbReference type="GO" id="GO:0061599">
    <property type="term" value="F:molybdopterin molybdotransferase activity"/>
    <property type="evidence" value="ECO:0007669"/>
    <property type="project" value="UniProtKB-UniRule"/>
</dbReference>
<evidence type="ECO:0000256" key="5">
    <source>
        <dbReference type="ARBA" id="ARBA00022505"/>
    </source>
</evidence>
<keyword evidence="14" id="KW-1185">Reference proteome</keyword>
<comment type="pathway">
    <text evidence="3 11">Cofactor biosynthesis; molybdopterin biosynthesis.</text>
</comment>
<comment type="similarity">
    <text evidence="4 11">Belongs to the MoeA family.</text>
</comment>
<dbReference type="STRING" id="443610.VE25_12915"/>
<protein>
    <recommendedName>
        <fullName evidence="11">Molybdopterin molybdenumtransferase</fullName>
        <ecNumber evidence="11">2.10.1.1</ecNumber>
    </recommendedName>
</protein>
<evidence type="ECO:0000256" key="4">
    <source>
        <dbReference type="ARBA" id="ARBA00010763"/>
    </source>
</evidence>
<dbReference type="PANTHER" id="PTHR10192:SF5">
    <property type="entry name" value="GEPHYRIN"/>
    <property type="match status" value="1"/>
</dbReference>
<evidence type="ECO:0000313" key="14">
    <source>
        <dbReference type="Proteomes" id="UP000033632"/>
    </source>
</evidence>
<dbReference type="InterPro" id="IPR036688">
    <property type="entry name" value="MoeA_C_domain_IV_sf"/>
</dbReference>
<dbReference type="PROSITE" id="PS01079">
    <property type="entry name" value="MOCF_BIOSYNTHESIS_2"/>
    <property type="match status" value="1"/>
</dbReference>
<dbReference type="GO" id="GO:0046872">
    <property type="term" value="F:metal ion binding"/>
    <property type="evidence" value="ECO:0007669"/>
    <property type="project" value="UniProtKB-UniRule"/>
</dbReference>
<proteinExistence type="inferred from homology"/>
<comment type="function">
    <text evidence="2 11">Catalyzes the insertion of molybdate into adenylated molybdopterin with the concomitant release of AMP.</text>
</comment>
<dbReference type="SUPFAM" id="SSF63882">
    <property type="entry name" value="MoeA N-terminal region -like"/>
    <property type="match status" value="1"/>
</dbReference>
<dbReference type="GO" id="GO:0005829">
    <property type="term" value="C:cytosol"/>
    <property type="evidence" value="ECO:0007669"/>
    <property type="project" value="TreeGrafter"/>
</dbReference>
<keyword evidence="8 11" id="KW-0460">Magnesium</keyword>
<dbReference type="InterPro" id="IPR036135">
    <property type="entry name" value="MoeA_linker/N_sf"/>
</dbReference>
<dbReference type="Gene3D" id="2.40.340.10">
    <property type="entry name" value="MoeA, C-terminal, domain IV"/>
    <property type="match status" value="1"/>
</dbReference>
<evidence type="ECO:0000256" key="2">
    <source>
        <dbReference type="ARBA" id="ARBA00002901"/>
    </source>
</evidence>
<dbReference type="InterPro" id="IPR001453">
    <property type="entry name" value="MoaB/Mog_dom"/>
</dbReference>
<dbReference type="InterPro" id="IPR005110">
    <property type="entry name" value="MoeA_linker/N"/>
</dbReference>
<dbReference type="Pfam" id="PF03453">
    <property type="entry name" value="MoeA_N"/>
    <property type="match status" value="1"/>
</dbReference>
<dbReference type="InterPro" id="IPR008284">
    <property type="entry name" value="MoCF_biosynth_CS"/>
</dbReference>
<dbReference type="EC" id="2.10.1.1" evidence="11"/>
<evidence type="ECO:0000256" key="7">
    <source>
        <dbReference type="ARBA" id="ARBA00022723"/>
    </source>
</evidence>
<dbReference type="NCBIfam" id="NF045515">
    <property type="entry name" value="Glp_gephyrin"/>
    <property type="match status" value="1"/>
</dbReference>
<evidence type="ECO:0000256" key="9">
    <source>
        <dbReference type="ARBA" id="ARBA00023150"/>
    </source>
</evidence>
<name>A0A0F5FR84_9HYPH</name>
<dbReference type="SUPFAM" id="SSF63867">
    <property type="entry name" value="MoeA C-terminal domain-like"/>
    <property type="match status" value="1"/>
</dbReference>
<keyword evidence="6 11" id="KW-0808">Transferase</keyword>
<comment type="cofactor">
    <cofactor evidence="1 11">
        <name>Mg(2+)</name>
        <dbReference type="ChEBI" id="CHEBI:18420"/>
    </cofactor>
</comment>
<dbReference type="Gene3D" id="3.90.105.10">
    <property type="entry name" value="Molybdopterin biosynthesis moea protein, domain 2"/>
    <property type="match status" value="1"/>
</dbReference>
<dbReference type="SUPFAM" id="SSF53218">
    <property type="entry name" value="Molybdenum cofactor biosynthesis proteins"/>
    <property type="match status" value="1"/>
</dbReference>
<evidence type="ECO:0000256" key="6">
    <source>
        <dbReference type="ARBA" id="ARBA00022679"/>
    </source>
</evidence>
<dbReference type="InterPro" id="IPR038987">
    <property type="entry name" value="MoeA-like"/>
</dbReference>
<dbReference type="NCBIfam" id="TIGR00177">
    <property type="entry name" value="molyb_syn"/>
    <property type="match status" value="1"/>
</dbReference>
<keyword evidence="5 11" id="KW-0500">Molybdenum</keyword>
<sequence length="402" mass="42027">MSLLPVDEALTRILARVPPVRAELVPLAKASGRVLAAPLVADHNQPPFDASAMDGYAVRAADIVDEHRLEIVGVSQAGAGYDGTIGRGQCVRIFTGAPVPPGADAVIMQEEATVEGNLVRFSDRPKPGRSIRPIGNDFAAGQALLPAGTLMTPFGLALAAAANRAQLSVAERPAVAVLATGDELVEPGTPLSSGQIVASNSYGLVPLLSPYAREVTDHGIVPDDRAALAERLDAIFAAEPDVLVTTGGASVGDHDIVQEILKSLGVEVDFWRINMRPGKPLMFGTHGRTLVFGLPGNPVSAMVTATVFIKPALRQWLGYAHPRGATLRLPLAAPTPPNSGRRHFMRAQLVVTEGTSAALPILETDSGHTSSLAQADLLIVQPENDPGQVTGTIVEALPLDGF</sequence>
<dbReference type="PATRIC" id="fig|443610.3.peg.824"/>
<dbReference type="Gene3D" id="2.170.190.11">
    <property type="entry name" value="Molybdopterin biosynthesis moea protein, domain 3"/>
    <property type="match status" value="1"/>
</dbReference>
<evidence type="ECO:0000259" key="12">
    <source>
        <dbReference type="SMART" id="SM00852"/>
    </source>
</evidence>
<dbReference type="Pfam" id="PF03454">
    <property type="entry name" value="MoeA_C"/>
    <property type="match status" value="1"/>
</dbReference>
<dbReference type="FunFam" id="2.170.190.11:FF:000001">
    <property type="entry name" value="Molybdopterin molybdenumtransferase"/>
    <property type="match status" value="1"/>
</dbReference>
<keyword evidence="7 11" id="KW-0479">Metal-binding</keyword>
<dbReference type="GO" id="GO:0006777">
    <property type="term" value="P:Mo-molybdopterin cofactor biosynthetic process"/>
    <property type="evidence" value="ECO:0007669"/>
    <property type="project" value="UniProtKB-UniRule"/>
</dbReference>
<dbReference type="Pfam" id="PF00994">
    <property type="entry name" value="MoCF_biosynth"/>
    <property type="match status" value="1"/>
</dbReference>
<evidence type="ECO:0000256" key="10">
    <source>
        <dbReference type="ARBA" id="ARBA00047317"/>
    </source>
</evidence>
<dbReference type="InterPro" id="IPR005111">
    <property type="entry name" value="MoeA_C_domain_IV"/>
</dbReference>
<dbReference type="EMBL" id="JZEX01000118">
    <property type="protein sequence ID" value="KKB11399.1"/>
    <property type="molecule type" value="Genomic_DNA"/>
</dbReference>
<feature type="domain" description="MoaB/Mog" evidence="12">
    <location>
        <begin position="176"/>
        <end position="315"/>
    </location>
</feature>
<evidence type="ECO:0000313" key="13">
    <source>
        <dbReference type="EMBL" id="KKB11399.1"/>
    </source>
</evidence>
<dbReference type="RefSeq" id="WP_046109050.1">
    <property type="nucleotide sequence ID" value="NZ_JZEX01000118.1"/>
</dbReference>
<dbReference type="PANTHER" id="PTHR10192">
    <property type="entry name" value="MOLYBDOPTERIN BIOSYNTHESIS PROTEIN"/>
    <property type="match status" value="1"/>
</dbReference>
<dbReference type="Gene3D" id="3.40.980.10">
    <property type="entry name" value="MoaB/Mog-like domain"/>
    <property type="match status" value="1"/>
</dbReference>
<dbReference type="FunFam" id="3.40.980.10:FF:000004">
    <property type="entry name" value="Molybdopterin molybdenumtransferase"/>
    <property type="match status" value="1"/>
</dbReference>
<evidence type="ECO:0000256" key="1">
    <source>
        <dbReference type="ARBA" id="ARBA00001946"/>
    </source>
</evidence>
<gene>
    <name evidence="13" type="ORF">VE25_12915</name>
</gene>
<accession>A0A0F5FR84</accession>
<dbReference type="SMART" id="SM00852">
    <property type="entry name" value="MoCF_biosynth"/>
    <property type="match status" value="1"/>
</dbReference>